<comment type="caution">
    <text evidence="4">The sequence shown here is derived from an EMBL/GenBank/DDBJ whole genome shotgun (WGS) entry which is preliminary data.</text>
</comment>
<dbReference type="PROSITE" id="PS50222">
    <property type="entry name" value="EF_HAND_2"/>
    <property type="match status" value="2"/>
</dbReference>
<feature type="signal peptide" evidence="2">
    <location>
        <begin position="1"/>
        <end position="22"/>
    </location>
</feature>
<accession>A0ABT4ZJL5</accession>
<evidence type="ECO:0000313" key="5">
    <source>
        <dbReference type="Proteomes" id="UP001165641"/>
    </source>
</evidence>
<dbReference type="InterPro" id="IPR002048">
    <property type="entry name" value="EF_hand_dom"/>
</dbReference>
<reference evidence="4" key="1">
    <citation type="submission" date="2022-12" db="EMBL/GenBank/DDBJ databases">
        <title>Paracoccus onchidii sp. nov., isolated from a marine invertebrate from the South China Sea.</title>
        <authorList>
            <person name="Xu S."/>
            <person name="Liu Z."/>
            <person name="Xu Y."/>
        </authorList>
    </citation>
    <scope>NUCLEOTIDE SEQUENCE</scope>
    <source>
        <strain evidence="4">Z330</strain>
    </source>
</reference>
<dbReference type="SUPFAM" id="SSF47473">
    <property type="entry name" value="EF-hand"/>
    <property type="match status" value="1"/>
</dbReference>
<dbReference type="InterPro" id="IPR011992">
    <property type="entry name" value="EF-hand-dom_pair"/>
</dbReference>
<feature type="domain" description="EF-hand" evidence="3">
    <location>
        <begin position="26"/>
        <end position="61"/>
    </location>
</feature>
<dbReference type="Gene3D" id="1.10.238.10">
    <property type="entry name" value="EF-hand"/>
    <property type="match status" value="1"/>
</dbReference>
<evidence type="ECO:0000256" key="2">
    <source>
        <dbReference type="SAM" id="SignalP"/>
    </source>
</evidence>
<evidence type="ECO:0000259" key="3">
    <source>
        <dbReference type="PROSITE" id="PS50222"/>
    </source>
</evidence>
<evidence type="ECO:0000256" key="1">
    <source>
        <dbReference type="SAM" id="MobiDB-lite"/>
    </source>
</evidence>
<dbReference type="EMBL" id="JAQBIE010000029">
    <property type="protein sequence ID" value="MDB6179252.1"/>
    <property type="molecule type" value="Genomic_DNA"/>
</dbReference>
<sequence length="107" mass="11913">MQKKLVFVATGIAVLVSGAVSAAPQRPKMEPAVMMQQLDMNGNGQISKKEFLQGAARHADQASPQNGKARKRMNPEEMFARMDRNDDGVLTRAELDRMAKERQSRKN</sequence>
<dbReference type="PROSITE" id="PS00018">
    <property type="entry name" value="EF_HAND_1"/>
    <property type="match status" value="2"/>
</dbReference>
<keyword evidence="5" id="KW-1185">Reference proteome</keyword>
<feature type="domain" description="EF-hand" evidence="3">
    <location>
        <begin position="70"/>
        <end position="105"/>
    </location>
</feature>
<dbReference type="RefSeq" id="WP_271890352.1">
    <property type="nucleotide sequence ID" value="NZ_JAQBIE010000029.1"/>
</dbReference>
<keyword evidence="2" id="KW-0732">Signal</keyword>
<dbReference type="SMART" id="SM00054">
    <property type="entry name" value="EFh"/>
    <property type="match status" value="2"/>
</dbReference>
<dbReference type="Proteomes" id="UP001165641">
    <property type="component" value="Unassembled WGS sequence"/>
</dbReference>
<feature type="chain" id="PRO_5046507792" evidence="2">
    <location>
        <begin position="23"/>
        <end position="107"/>
    </location>
</feature>
<feature type="region of interest" description="Disordered" evidence="1">
    <location>
        <begin position="53"/>
        <end position="73"/>
    </location>
</feature>
<dbReference type="Pfam" id="PF13202">
    <property type="entry name" value="EF-hand_5"/>
    <property type="match status" value="2"/>
</dbReference>
<gene>
    <name evidence="4" type="ORF">PAF17_17310</name>
</gene>
<protein>
    <submittedName>
        <fullName evidence="4">EF-hand domain-containing protein</fullName>
    </submittedName>
</protein>
<evidence type="ECO:0000313" key="4">
    <source>
        <dbReference type="EMBL" id="MDB6179252.1"/>
    </source>
</evidence>
<dbReference type="InterPro" id="IPR018247">
    <property type="entry name" value="EF_Hand_1_Ca_BS"/>
</dbReference>
<proteinExistence type="predicted"/>
<name>A0ABT4ZJL5_9RHOB</name>
<organism evidence="4 5">
    <name type="scientific">Paracoccus onchidii</name>
    <dbReference type="NCBI Taxonomy" id="3017813"/>
    <lineage>
        <taxon>Bacteria</taxon>
        <taxon>Pseudomonadati</taxon>
        <taxon>Pseudomonadota</taxon>
        <taxon>Alphaproteobacteria</taxon>
        <taxon>Rhodobacterales</taxon>
        <taxon>Paracoccaceae</taxon>
        <taxon>Paracoccus</taxon>
    </lineage>
</organism>